<reference evidence="3 4" key="1">
    <citation type="submission" date="2019-06" db="EMBL/GenBank/DDBJ databases">
        <title>Whole genome shotgun sequence of Streptomyces cacaoi subsp. cacaoi NBRC 12748.</title>
        <authorList>
            <person name="Hosoyama A."/>
            <person name="Uohara A."/>
            <person name="Ohji S."/>
            <person name="Ichikawa N."/>
        </authorList>
    </citation>
    <scope>NUCLEOTIDE SEQUENCE [LARGE SCALE GENOMIC DNA]</scope>
    <source>
        <strain evidence="3 4">NBRC 12748</strain>
    </source>
</reference>
<dbReference type="OrthoDB" id="4374883at2"/>
<name>A0A4Y3RE00_STRCI</name>
<dbReference type="EMBL" id="BJMM01000073">
    <property type="protein sequence ID" value="GEB53970.1"/>
    <property type="molecule type" value="Genomic_DNA"/>
</dbReference>
<dbReference type="RefSeq" id="WP_086816516.1">
    <property type="nucleotide sequence ID" value="NZ_BJMM01000073.1"/>
</dbReference>
<keyword evidence="4" id="KW-1185">Reference proteome</keyword>
<evidence type="ECO:0000256" key="1">
    <source>
        <dbReference type="SAM" id="MobiDB-lite"/>
    </source>
</evidence>
<evidence type="ECO:0000313" key="4">
    <source>
        <dbReference type="Proteomes" id="UP000319210"/>
    </source>
</evidence>
<evidence type="ECO:0000313" key="3">
    <source>
        <dbReference type="EMBL" id="GEB53970.1"/>
    </source>
</evidence>
<feature type="compositionally biased region" description="Low complexity" evidence="1">
    <location>
        <begin position="75"/>
        <end position="85"/>
    </location>
</feature>
<organism evidence="3 4">
    <name type="scientific">Streptomyces cacaoi</name>
    <dbReference type="NCBI Taxonomy" id="1898"/>
    <lineage>
        <taxon>Bacteria</taxon>
        <taxon>Bacillati</taxon>
        <taxon>Actinomycetota</taxon>
        <taxon>Actinomycetes</taxon>
        <taxon>Kitasatosporales</taxon>
        <taxon>Streptomycetaceae</taxon>
        <taxon>Streptomyces</taxon>
    </lineage>
</organism>
<accession>A0A4Y3RE00</accession>
<feature type="domain" description="DUF1707" evidence="2">
    <location>
        <begin position="11"/>
        <end position="61"/>
    </location>
</feature>
<proteinExistence type="predicted"/>
<gene>
    <name evidence="3" type="ORF">SCA03_65210</name>
</gene>
<feature type="compositionally biased region" description="Low complexity" evidence="1">
    <location>
        <begin position="94"/>
        <end position="110"/>
    </location>
</feature>
<dbReference type="AlphaFoldDB" id="A0A4Y3RE00"/>
<comment type="caution">
    <text evidence="3">The sequence shown here is derived from an EMBL/GenBank/DDBJ whole genome shotgun (WGS) entry which is preliminary data.</text>
</comment>
<feature type="region of interest" description="Disordered" evidence="1">
    <location>
        <begin position="58"/>
        <end position="110"/>
    </location>
</feature>
<dbReference type="Pfam" id="PF08044">
    <property type="entry name" value="DUF1707"/>
    <property type="match status" value="1"/>
</dbReference>
<sequence>MQEPETSELLIGHDEREWAFEALAAHLKAGRLTTEEYGERAETLNAARTRGEVHALFTDLPLPGPRFEDAPGRPAPSAAPTAASSGEVSPVPVPVDGTTAPDTPADDPAPLTTRERWARASVPLGAAAAVGLSFTTGQWALMFLMPPLAYAAKSVLRGGRPRPHSRPR</sequence>
<evidence type="ECO:0000259" key="2">
    <source>
        <dbReference type="Pfam" id="PF08044"/>
    </source>
</evidence>
<dbReference type="Proteomes" id="UP000319210">
    <property type="component" value="Unassembled WGS sequence"/>
</dbReference>
<protein>
    <recommendedName>
        <fullName evidence="2">DUF1707 domain-containing protein</fullName>
    </recommendedName>
</protein>
<dbReference type="InterPro" id="IPR012551">
    <property type="entry name" value="DUF1707_SHOCT-like"/>
</dbReference>